<dbReference type="RefSeq" id="WP_184992871.1">
    <property type="nucleotide sequence ID" value="NZ_JACHNE010000001.1"/>
</dbReference>
<organism evidence="2 3">
    <name type="scientific">Streptomyces caelestis</name>
    <dbReference type="NCBI Taxonomy" id="36816"/>
    <lineage>
        <taxon>Bacteria</taxon>
        <taxon>Bacillati</taxon>
        <taxon>Actinomycetota</taxon>
        <taxon>Actinomycetes</taxon>
        <taxon>Kitasatosporales</taxon>
        <taxon>Streptomycetaceae</taxon>
        <taxon>Streptomyces</taxon>
    </lineage>
</organism>
<sequence length="269" mass="29417">MSGKEQESFSVEAVASVSEDLPRAWLGSPAKAVGRASSSVCRDSCTRVRPAVSQERHQDPVGEGELVLQSGAALPLGNQLRTCPAPLSEAEIREAEAELGIAFPDQYREYLRQQDADGAVNHLCRSAAGWGWHEDSDTNCDLLTTAFPHPDSYRVYEDELDAREPLKEDFSDHNTYKAAGEQWGAEYEVFQERKTSGAVFIQDNVCGFSTLLVVTGPHRGSLWFDGRATCDQILPLNLGGQSVSFTDWLARRYALVVRSSVNAALHAGA</sequence>
<feature type="domain" description="Knr4/Smi1-like" evidence="1">
    <location>
        <begin position="86"/>
        <end position="251"/>
    </location>
</feature>
<protein>
    <recommendedName>
        <fullName evidence="1">Knr4/Smi1-like domain-containing protein</fullName>
    </recommendedName>
</protein>
<evidence type="ECO:0000313" key="2">
    <source>
        <dbReference type="EMBL" id="MBB5800099.1"/>
    </source>
</evidence>
<dbReference type="InterPro" id="IPR018958">
    <property type="entry name" value="Knr4/Smi1-like_dom"/>
</dbReference>
<dbReference type="SUPFAM" id="SSF160631">
    <property type="entry name" value="SMI1/KNR4-like"/>
    <property type="match status" value="1"/>
</dbReference>
<reference evidence="2 3" key="1">
    <citation type="submission" date="2020-08" db="EMBL/GenBank/DDBJ databases">
        <title>Sequencing the genomes of 1000 actinobacteria strains.</title>
        <authorList>
            <person name="Klenk H.-P."/>
        </authorList>
    </citation>
    <scope>NUCLEOTIDE SEQUENCE [LARGE SCALE GENOMIC DNA]</scope>
    <source>
        <strain evidence="2 3">DSM 40084</strain>
    </source>
</reference>
<dbReference type="AlphaFoldDB" id="A0A7W9LXU2"/>
<keyword evidence="3" id="KW-1185">Reference proteome</keyword>
<evidence type="ECO:0000313" key="3">
    <source>
        <dbReference type="Proteomes" id="UP000590647"/>
    </source>
</evidence>
<dbReference type="InterPro" id="IPR037883">
    <property type="entry name" value="Knr4/Smi1-like_sf"/>
</dbReference>
<dbReference type="SMART" id="SM00860">
    <property type="entry name" value="SMI1_KNR4"/>
    <property type="match status" value="1"/>
</dbReference>
<name>A0A7W9LXU2_9ACTN</name>
<dbReference type="Pfam" id="PF09346">
    <property type="entry name" value="SMI1_KNR4"/>
    <property type="match status" value="1"/>
</dbReference>
<dbReference type="Gene3D" id="3.40.1580.10">
    <property type="entry name" value="SMI1/KNR4-like"/>
    <property type="match status" value="1"/>
</dbReference>
<gene>
    <name evidence="2" type="ORF">HDA41_008063</name>
</gene>
<accession>A0A7W9LXU2</accession>
<comment type="caution">
    <text evidence="2">The sequence shown here is derived from an EMBL/GenBank/DDBJ whole genome shotgun (WGS) entry which is preliminary data.</text>
</comment>
<proteinExistence type="predicted"/>
<dbReference type="EMBL" id="JACHNE010000001">
    <property type="protein sequence ID" value="MBB5800099.1"/>
    <property type="molecule type" value="Genomic_DNA"/>
</dbReference>
<dbReference type="Proteomes" id="UP000590647">
    <property type="component" value="Unassembled WGS sequence"/>
</dbReference>
<evidence type="ECO:0000259" key="1">
    <source>
        <dbReference type="SMART" id="SM00860"/>
    </source>
</evidence>